<dbReference type="InterPro" id="IPR038136">
    <property type="entry name" value="CofD-like_dom_sf"/>
</dbReference>
<dbReference type="AlphaFoldDB" id="A0A0W4ZRL1"/>
<dbReference type="VEuPathDB" id="FungiDB:T551_01561"/>
<dbReference type="PANTHER" id="PTHR31240:SF0">
    <property type="entry name" value="MATERNAL EFFECT EMBRYO ARREST 18"/>
    <property type="match status" value="1"/>
</dbReference>
<protein>
    <submittedName>
        <fullName evidence="1">Uncharacterized protein</fullName>
    </submittedName>
</protein>
<accession>A0A0W4ZRL1</accession>
<dbReference type="Gene3D" id="3.40.50.10680">
    <property type="entry name" value="CofD-like domains"/>
    <property type="match status" value="1"/>
</dbReference>
<dbReference type="SUPFAM" id="SSF142338">
    <property type="entry name" value="CofD-like"/>
    <property type="match status" value="1"/>
</dbReference>
<evidence type="ECO:0000313" key="1">
    <source>
        <dbReference type="EMBL" id="KTW31009.1"/>
    </source>
</evidence>
<dbReference type="EMBL" id="LFWA01000006">
    <property type="protein sequence ID" value="KTW31009.1"/>
    <property type="molecule type" value="Genomic_DNA"/>
</dbReference>
<dbReference type="Proteomes" id="UP000053447">
    <property type="component" value="Unassembled WGS sequence"/>
</dbReference>
<name>A0A0W4ZRL1_PNEJ7</name>
<keyword evidence="2" id="KW-1185">Reference proteome</keyword>
<evidence type="ECO:0000313" key="2">
    <source>
        <dbReference type="Proteomes" id="UP000053447"/>
    </source>
</evidence>
<dbReference type="Pfam" id="PF01933">
    <property type="entry name" value="CofD"/>
    <property type="match status" value="1"/>
</dbReference>
<dbReference type="STRING" id="1408657.A0A0W4ZRL1"/>
<dbReference type="GO" id="GO:0043743">
    <property type="term" value="F:LPPG:FO 2-phospho-L-lactate transferase activity"/>
    <property type="evidence" value="ECO:0007669"/>
    <property type="project" value="InterPro"/>
</dbReference>
<dbReference type="OrthoDB" id="10267139at2759"/>
<dbReference type="InterPro" id="IPR002882">
    <property type="entry name" value="CofD"/>
</dbReference>
<sequence length="451" mass="51287">MQIDQANLLDFEPKILVFSGGSGVNDLVSSFQAISPLSTYVLPISDNGGSTSEILRIFGGIGIGDIKSRLIRLIPEDNKNMELLHIKRLLKHRLSIDTKEAYYEWQKVVEGSHILWENISSEKVQLIRMFFVYLQTELTKRIRHNFQFNFSNGSLGNFFLTGANLVNQFFGSLESAIFLFRSITHIHAQVLPVINTSFTHHIAAKLKNGMVIYGQNQISHPSNCGILSNDCIDNNMKNENYGNFSHIPLILQQNTLVQKDNNVNLPSPIDQIYYVDSYGNRIYPNINPKILSVIKNTNTIIYGPGSLYTSLLPCLIVNGVAKAILDSPQLIYKIVFLNGSTDRETGEEFTGMDFIRALITGLVTHLKPIDQEIDFEYWIPKFITHIIYIRGKDTLSIDENQARQYGFKCIGIYGYENENNHGMLYDAKSVHRTLKAILYNQKRGLRQRIRS</sequence>
<dbReference type="eggNOG" id="ENOG502QUXN">
    <property type="taxonomic scope" value="Eukaryota"/>
</dbReference>
<comment type="caution">
    <text evidence="1">The sequence shown here is derived from an EMBL/GenBank/DDBJ whole genome shotgun (WGS) entry which is preliminary data.</text>
</comment>
<organism evidence="1 2">
    <name type="scientific">Pneumocystis jirovecii (strain RU7)</name>
    <name type="common">Human pneumocystis pneumonia agent</name>
    <dbReference type="NCBI Taxonomy" id="1408657"/>
    <lineage>
        <taxon>Eukaryota</taxon>
        <taxon>Fungi</taxon>
        <taxon>Dikarya</taxon>
        <taxon>Ascomycota</taxon>
        <taxon>Taphrinomycotina</taxon>
        <taxon>Pneumocystomycetes</taxon>
        <taxon>Pneumocystaceae</taxon>
        <taxon>Pneumocystis</taxon>
    </lineage>
</organism>
<dbReference type="GeneID" id="28940079"/>
<reference evidence="2" key="1">
    <citation type="journal article" date="2016" name="Nat. Commun.">
        <title>Genome analysis of three Pneumocystis species reveals adaptation mechanisms to life exclusively in mammalian hosts.</title>
        <authorList>
            <person name="Ma L."/>
            <person name="Chen Z."/>
            <person name="Huang D.W."/>
            <person name="Kutty G."/>
            <person name="Ishihara M."/>
            <person name="Wang H."/>
            <person name="Abouelleil A."/>
            <person name="Bishop L."/>
            <person name="Davey E."/>
            <person name="Deng R."/>
            <person name="Deng X."/>
            <person name="Fan L."/>
            <person name="Fantoni G."/>
            <person name="Fitzgerald M."/>
            <person name="Gogineni E."/>
            <person name="Goldberg J.M."/>
            <person name="Handley G."/>
            <person name="Hu X."/>
            <person name="Huber C."/>
            <person name="Jiao X."/>
            <person name="Jones K."/>
            <person name="Levin J.Z."/>
            <person name="Liu Y."/>
            <person name="Macdonald P."/>
            <person name="Melnikov A."/>
            <person name="Raley C."/>
            <person name="Sassi M."/>
            <person name="Sherman B.T."/>
            <person name="Song X."/>
            <person name="Sykes S."/>
            <person name="Tran B."/>
            <person name="Walsh L."/>
            <person name="Xia Y."/>
            <person name="Yang J."/>
            <person name="Young S."/>
            <person name="Zeng Q."/>
            <person name="Zheng X."/>
            <person name="Stephens R."/>
            <person name="Nusbaum C."/>
            <person name="Birren B.W."/>
            <person name="Azadi P."/>
            <person name="Lempicki R.A."/>
            <person name="Cuomo C.A."/>
            <person name="Kovacs J.A."/>
        </authorList>
    </citation>
    <scope>NUCLEOTIDE SEQUENCE [LARGE SCALE GENOMIC DNA]</scope>
    <source>
        <strain evidence="2">RU7</strain>
    </source>
</reference>
<gene>
    <name evidence="1" type="ORF">T551_01561</name>
</gene>
<dbReference type="PANTHER" id="PTHR31240">
    <property type="entry name" value="MATERNAL EFFECT EMBRYO ARREST 18"/>
    <property type="match status" value="1"/>
</dbReference>
<proteinExistence type="predicted"/>
<dbReference type="RefSeq" id="XP_018229999.1">
    <property type="nucleotide sequence ID" value="XM_018373824.1"/>
</dbReference>